<protein>
    <submittedName>
        <fullName evidence="2">START domain-containing protein</fullName>
    </submittedName>
</protein>
<reference evidence="3" key="1">
    <citation type="submission" date="2016-11" db="EMBL/GenBank/DDBJ databases">
        <authorList>
            <person name="Varghese N."/>
            <person name="Submissions S."/>
        </authorList>
    </citation>
    <scope>NUCLEOTIDE SEQUENCE [LARGE SCALE GENOMIC DNA]</scope>
    <source>
        <strain evidence="3">CGMCC 1.10835</strain>
    </source>
</reference>
<keyword evidence="1" id="KW-0732">Signal</keyword>
<accession>A0A1M6UY52</accession>
<dbReference type="PIRSF" id="PIRSF039033">
    <property type="entry name" value="START_dom"/>
    <property type="match status" value="1"/>
</dbReference>
<dbReference type="Gene3D" id="3.30.530.20">
    <property type="match status" value="1"/>
</dbReference>
<keyword evidence="3" id="KW-1185">Reference proteome</keyword>
<evidence type="ECO:0000313" key="3">
    <source>
        <dbReference type="Proteomes" id="UP000184497"/>
    </source>
</evidence>
<dbReference type="SUPFAM" id="SSF55961">
    <property type="entry name" value="Bet v1-like"/>
    <property type="match status" value="1"/>
</dbReference>
<dbReference type="STRING" id="564117.SAMN05216369_2984"/>
<organism evidence="2 3">
    <name type="scientific">Marinobacter antarcticus</name>
    <dbReference type="NCBI Taxonomy" id="564117"/>
    <lineage>
        <taxon>Bacteria</taxon>
        <taxon>Pseudomonadati</taxon>
        <taxon>Pseudomonadota</taxon>
        <taxon>Gammaproteobacteria</taxon>
        <taxon>Pseudomonadales</taxon>
        <taxon>Marinobacteraceae</taxon>
        <taxon>Marinobacter</taxon>
    </lineage>
</organism>
<dbReference type="AlphaFoldDB" id="A0A1M6UY52"/>
<gene>
    <name evidence="2" type="ORF">SAMN05216369_2984</name>
</gene>
<feature type="signal peptide" evidence="1">
    <location>
        <begin position="1"/>
        <end position="35"/>
    </location>
</feature>
<feature type="chain" id="PRO_5012319479" evidence="1">
    <location>
        <begin position="36"/>
        <end position="181"/>
    </location>
</feature>
<proteinExistence type="predicted"/>
<dbReference type="Proteomes" id="UP000184497">
    <property type="component" value="Unassembled WGS sequence"/>
</dbReference>
<name>A0A1M6UY52_9GAMM</name>
<dbReference type="InterPro" id="IPR028347">
    <property type="entry name" value="START_dom_prot"/>
</dbReference>
<sequence>MRKTGAHGFKGWAPVISGVICALLVSAMAAATARAALPAENSEAWSLRKEAGDIRIYTTNQNDSSFQAFKAETLLDAPIEAVMVNPASCVKWVLNCTESYSVGKGSFYDRYAYSVNDMPWPVTDRDYVLNIRTRGNEISGEILMEMSATPGKRAESSSRIRVDRSDTLYRFIPEGRKTRMI</sequence>
<dbReference type="InterPro" id="IPR023393">
    <property type="entry name" value="START-like_dom_sf"/>
</dbReference>
<evidence type="ECO:0000256" key="1">
    <source>
        <dbReference type="SAM" id="SignalP"/>
    </source>
</evidence>
<dbReference type="RefSeq" id="WP_228704508.1">
    <property type="nucleotide sequence ID" value="NZ_FRAQ01000003.1"/>
</dbReference>
<dbReference type="EMBL" id="FRAQ01000003">
    <property type="protein sequence ID" value="SHK74187.1"/>
    <property type="molecule type" value="Genomic_DNA"/>
</dbReference>
<evidence type="ECO:0000313" key="2">
    <source>
        <dbReference type="EMBL" id="SHK74187.1"/>
    </source>
</evidence>